<organism evidence="1 2">
    <name type="scientific">Spiroplasma mirum ATCC 29335</name>
    <dbReference type="NCBI Taxonomy" id="838561"/>
    <lineage>
        <taxon>Bacteria</taxon>
        <taxon>Bacillati</taxon>
        <taxon>Mycoplasmatota</taxon>
        <taxon>Mollicutes</taxon>
        <taxon>Entomoplasmatales</taxon>
        <taxon>Spiroplasmataceae</taxon>
        <taxon>Spiroplasma</taxon>
    </lineage>
</organism>
<evidence type="ECO:0000313" key="2">
    <source>
        <dbReference type="Proteomes" id="UP000019260"/>
    </source>
</evidence>
<evidence type="ECO:0000313" key="1">
    <source>
        <dbReference type="EMBL" id="AHI58732.1"/>
    </source>
</evidence>
<sequence>MGGGWIGNNNFKTNSPSIKSTVNLLNNHFGTTDDNCNIIFNTDLRNGSSHYVTYDLTVIKNVLLPTFTANQINMIKTIFEVNNDQLLIIDDCHLN</sequence>
<dbReference type="HOGENOM" id="CLU_2371365_0_0_14"/>
<accession>W6ANH0</accession>
<dbReference type="EMBL" id="CP006720">
    <property type="protein sequence ID" value="AHI58732.1"/>
    <property type="molecule type" value="Genomic_DNA"/>
</dbReference>
<name>W6ANH0_9MOLU</name>
<proteinExistence type="predicted"/>
<dbReference type="AlphaFoldDB" id="W6ANH0"/>
<dbReference type="Proteomes" id="UP000019260">
    <property type="component" value="Chromosome"/>
</dbReference>
<dbReference type="STRING" id="838561.P344_07180"/>
<keyword evidence="2" id="KW-1185">Reference proteome</keyword>
<dbReference type="KEGG" id="smia:P344_07180"/>
<gene>
    <name evidence="1" type="ORF">P344_07180</name>
</gene>
<dbReference type="PATRIC" id="fig|838561.3.peg.1380"/>
<protein>
    <submittedName>
        <fullName evidence="1">Uncharacterized protein</fullName>
    </submittedName>
</protein>
<reference evidence="1 2" key="1">
    <citation type="submission" date="2013-09" db="EMBL/GenBank/DDBJ databases">
        <title>Complete genome sequence of Spiroplasma mirum suckling mouse cataract agent.</title>
        <authorList>
            <person name="Landry C.A."/>
            <person name="Bastian F.O."/>
            <person name="Thune R.L."/>
        </authorList>
    </citation>
    <scope>NUCLEOTIDE SEQUENCE [LARGE SCALE GENOMIC DNA]</scope>
    <source>
        <strain evidence="1 2">SMCA</strain>
    </source>
</reference>